<evidence type="ECO:0000313" key="1">
    <source>
        <dbReference type="EMBL" id="QCG78268.1"/>
    </source>
</evidence>
<gene>
    <name evidence="1" type="primary">3</name>
    <name evidence="1" type="ORF">SEA_IDAHO_3</name>
</gene>
<evidence type="ECO:0000313" key="2">
    <source>
        <dbReference type="Proteomes" id="UP000298729"/>
    </source>
</evidence>
<organism evidence="1 2">
    <name type="scientific">Arthrobacter phage Idaho</name>
    <dbReference type="NCBI Taxonomy" id="2565509"/>
    <lineage>
        <taxon>Viruses</taxon>
        <taxon>Duplodnaviria</taxon>
        <taxon>Heunggongvirae</taxon>
        <taxon>Uroviricota</taxon>
        <taxon>Caudoviricetes</taxon>
        <taxon>Feeclasvirinae</taxon>
        <taxon>Idahovirus</taxon>
        <taxon>Idahovirus idaho</taxon>
    </lineage>
</organism>
<keyword evidence="2" id="KW-1185">Reference proteome</keyword>
<dbReference type="RefSeq" id="YP_010761500.1">
    <property type="nucleotide sequence ID" value="NC_073597.1"/>
</dbReference>
<dbReference type="InterPro" id="IPR027417">
    <property type="entry name" value="P-loop_NTPase"/>
</dbReference>
<sequence>MTITADADELAAPELHQDGLPLDLSSIDWDAAKDRMIDTWYQRSGVLYAAQGLVSPIPEGTDIANAVKGSRMLGLELTPQGCEVAGVLEAKNAFGLPLYDDVTVQIPRRATKTTSIQTVLLGRCENRPGYRIIQTAQDGTRASMVFMDMVRTMERVTPDPEDRNWKVFKSTGREYLEWDNGSRWWVGPPKSSTYRGLAADVLWFDESGELSPEESDDLEAGALPVMDTRPDGQVIKSGTPGLVRAGLFWKSLAVAEENPAQAGVVNYAAKESDVVDLDEDAAMALLWKHHPGMACGLTTEAKMRKRFQVMDLAQFIREYLCVWPPDTTITALDMVKFAAGECNPVGLPSNVPYAFGFNVAQGGVAAAVAVAWYDGEDLHAQIMEYRLKADWVPDDLARALKAHLGTDIGYDSIGDNVATAQAVARKPRVKTTNLRALTMKEVAAGTAAIAQANDGGRFYWGTSPALLAAAKGASWRDSGGSRLFRRIQGQDISALLAVVHAVAAVATKKKRRAGGGGYAPQG</sequence>
<dbReference type="GeneID" id="80090746"/>
<dbReference type="Gene3D" id="3.40.50.300">
    <property type="entry name" value="P-loop containing nucleotide triphosphate hydrolases"/>
    <property type="match status" value="1"/>
</dbReference>
<dbReference type="KEGG" id="vg:80090746"/>
<name>A0A4D6T824_9CAUD</name>
<accession>A0A4D6T824</accession>
<dbReference type="EMBL" id="MK757448">
    <property type="protein sequence ID" value="QCG78268.1"/>
    <property type="molecule type" value="Genomic_DNA"/>
</dbReference>
<protein>
    <submittedName>
        <fullName evidence="1">Terminase</fullName>
    </submittedName>
</protein>
<dbReference type="Proteomes" id="UP000298729">
    <property type="component" value="Segment"/>
</dbReference>
<reference evidence="1 2" key="1">
    <citation type="submission" date="2019-04" db="EMBL/GenBank/DDBJ databases">
        <authorList>
            <person name="Oduselu T.J."/>
            <person name="Taiwo A.E."/>
            <person name="Ayodele I.E."/>
            <person name="Oyebamiji T.O."/>
            <person name="Atoyebi A.N."/>
            <person name="Omolola C.M."/>
            <person name="Lazarus F.U."/>
            <person name="Jose L.A."/>
            <person name="Akinlolu E.A."/>
            <person name="Ojebola B.M."/>
            <person name="Olatinwo S.O."/>
            <person name="Raifu M.K."/>
            <person name="Adebiyi I."/>
            <person name="Ogunleye V.O."/>
            <person name="Faleye T.O.C."/>
            <person name="Bakarey A.S."/>
            <person name="Adewumi O.M."/>
            <person name="Anetor J.I."/>
            <person name="Ademowo O.G."/>
            <person name="Garlena R.A."/>
            <person name="Russell D.A."/>
            <person name="Pope W.H."/>
            <person name="Jacobs-Sera D."/>
            <person name="Hatfull G.F."/>
        </authorList>
    </citation>
    <scope>NUCLEOTIDE SEQUENCE [LARGE SCALE GENOMIC DNA]</scope>
</reference>
<proteinExistence type="predicted"/>